<organism evidence="5 6">
    <name type="scientific">Tilletiopsis washingtonensis</name>
    <dbReference type="NCBI Taxonomy" id="58919"/>
    <lineage>
        <taxon>Eukaryota</taxon>
        <taxon>Fungi</taxon>
        <taxon>Dikarya</taxon>
        <taxon>Basidiomycota</taxon>
        <taxon>Ustilaginomycotina</taxon>
        <taxon>Exobasidiomycetes</taxon>
        <taxon>Entylomatales</taxon>
        <taxon>Entylomatales incertae sedis</taxon>
        <taxon>Tilletiopsis</taxon>
    </lineage>
</organism>
<keyword evidence="6" id="KW-1185">Reference proteome</keyword>
<dbReference type="GeneID" id="37269092"/>
<feature type="domain" description="Yeast cell wall synthesis Kre9/Knh1-like N-terminal" evidence="4">
    <location>
        <begin position="45"/>
        <end position="142"/>
    </location>
</feature>
<dbReference type="InterPro" id="IPR018466">
    <property type="entry name" value="Kre9/Knh1-like_N"/>
</dbReference>
<evidence type="ECO:0000313" key="6">
    <source>
        <dbReference type="Proteomes" id="UP000245946"/>
    </source>
</evidence>
<evidence type="ECO:0000259" key="4">
    <source>
        <dbReference type="Pfam" id="PF10342"/>
    </source>
</evidence>
<dbReference type="RefSeq" id="XP_025600672.1">
    <property type="nucleotide sequence ID" value="XM_025741548.1"/>
</dbReference>
<gene>
    <name evidence="5" type="ORF">FA09DRAFT_327830</name>
</gene>
<evidence type="ECO:0000313" key="5">
    <source>
        <dbReference type="EMBL" id="PWO00394.1"/>
    </source>
</evidence>
<dbReference type="InterPro" id="IPR052982">
    <property type="entry name" value="SRP1/TIP1-like"/>
</dbReference>
<evidence type="ECO:0000256" key="2">
    <source>
        <dbReference type="SAM" id="MobiDB-lite"/>
    </source>
</evidence>
<reference evidence="5 6" key="1">
    <citation type="journal article" date="2018" name="Mol. Biol. Evol.">
        <title>Broad Genomic Sampling Reveals a Smut Pathogenic Ancestry of the Fungal Clade Ustilaginomycotina.</title>
        <authorList>
            <person name="Kijpornyongpan T."/>
            <person name="Mondo S.J."/>
            <person name="Barry K."/>
            <person name="Sandor L."/>
            <person name="Lee J."/>
            <person name="Lipzen A."/>
            <person name="Pangilinan J."/>
            <person name="LaButti K."/>
            <person name="Hainaut M."/>
            <person name="Henrissat B."/>
            <person name="Grigoriev I.V."/>
            <person name="Spatafora J.W."/>
            <person name="Aime M.C."/>
        </authorList>
    </citation>
    <scope>NUCLEOTIDE SEQUENCE [LARGE SCALE GENOMIC DNA]</scope>
    <source>
        <strain evidence="5 6">MCA 4186</strain>
    </source>
</reference>
<accession>A0A316ZJE1</accession>
<dbReference type="STRING" id="58919.A0A316ZJE1"/>
<feature type="chain" id="PRO_5016299633" description="Yeast cell wall synthesis Kre9/Knh1-like N-terminal domain-containing protein" evidence="3">
    <location>
        <begin position="18"/>
        <end position="242"/>
    </location>
</feature>
<protein>
    <recommendedName>
        <fullName evidence="4">Yeast cell wall synthesis Kre9/Knh1-like N-terminal domain-containing protein</fullName>
    </recommendedName>
</protein>
<dbReference type="Proteomes" id="UP000245946">
    <property type="component" value="Unassembled WGS sequence"/>
</dbReference>
<dbReference type="PANTHER" id="PTHR40633">
    <property type="entry name" value="MATRIX PROTEIN, PUTATIVE (AFU_ORTHOLOGUE AFUA_8G05410)-RELATED"/>
    <property type="match status" value="1"/>
</dbReference>
<dbReference type="EMBL" id="KZ819285">
    <property type="protein sequence ID" value="PWO00394.1"/>
    <property type="molecule type" value="Genomic_DNA"/>
</dbReference>
<dbReference type="OrthoDB" id="2432613at2759"/>
<evidence type="ECO:0000256" key="1">
    <source>
        <dbReference type="ARBA" id="ARBA00022729"/>
    </source>
</evidence>
<dbReference type="AlphaFoldDB" id="A0A316ZJE1"/>
<name>A0A316ZJE1_9BASI</name>
<feature type="signal peptide" evidence="3">
    <location>
        <begin position="1"/>
        <end position="17"/>
    </location>
</feature>
<dbReference type="Pfam" id="PF10342">
    <property type="entry name" value="Kre9_KNH"/>
    <property type="match status" value="1"/>
</dbReference>
<sequence>MFFSLPLAFLGVAGVLAAPMPLDSRGLVTGAKANTTAGGVAPLGPSSLDVFPAGGNCTTSWSPAPLDGKVPWNNMTISLMTGQNANMTTLATVASGIDGTNAWATKYTFECPDVQPYSQIYFLQFSNGYDPMASQWTTRFTIASPRGETTPPEFATQPTGEAVPWGNGRLVTDSKGDIPGATKASNASAQGTAAKSAFASIFATPSAAVKAKAAYTSGAEPRALLSAAGMAMAAVAGAAVLL</sequence>
<feature type="region of interest" description="Disordered" evidence="2">
    <location>
        <begin position="146"/>
        <end position="167"/>
    </location>
</feature>
<proteinExistence type="predicted"/>
<evidence type="ECO:0000256" key="3">
    <source>
        <dbReference type="SAM" id="SignalP"/>
    </source>
</evidence>
<dbReference type="PANTHER" id="PTHR40633:SF1">
    <property type="entry name" value="GPI ANCHORED SERINE-THREONINE RICH PROTEIN (AFU_ORTHOLOGUE AFUA_1G03630)"/>
    <property type="match status" value="1"/>
</dbReference>
<keyword evidence="1 3" id="KW-0732">Signal</keyword>